<dbReference type="EMBL" id="DS844677">
    <property type="protein sequence ID" value="EEC13075.1"/>
    <property type="molecule type" value="Genomic_DNA"/>
</dbReference>
<dbReference type="AlphaFoldDB" id="B7Q2K3"/>
<evidence type="ECO:0000313" key="2">
    <source>
        <dbReference type="EMBL" id="EEC13075.1"/>
    </source>
</evidence>
<dbReference type="InParanoid" id="B7Q2K3"/>
<sequence>MALLFIVGIFLFALLAFFESNVYGIWYSIKSCLGRNGRDIETTRRSEWKPQSTETSSVEFVV</sequence>
<reference evidence="3" key="2">
    <citation type="submission" date="2020-05" db="UniProtKB">
        <authorList>
            <consortium name="EnsemblMetazoa"/>
        </authorList>
    </citation>
    <scope>IDENTIFICATION</scope>
    <source>
        <strain evidence="3">wikel</strain>
    </source>
</reference>
<accession>B7Q2K3</accession>
<keyword evidence="4" id="KW-1185">Reference proteome</keyword>
<protein>
    <submittedName>
        <fullName evidence="2 3">Uncharacterized protein</fullName>
    </submittedName>
</protein>
<dbReference type="EnsemblMetazoa" id="ISCW009527-RA">
    <property type="protein sequence ID" value="ISCW009527-PA"/>
    <property type="gene ID" value="ISCW009527"/>
</dbReference>
<dbReference type="PaxDb" id="6945-B7Q2K3"/>
<evidence type="ECO:0000256" key="1">
    <source>
        <dbReference type="SAM" id="MobiDB-lite"/>
    </source>
</evidence>
<dbReference type="Proteomes" id="UP000001555">
    <property type="component" value="Unassembled WGS sequence"/>
</dbReference>
<dbReference type="HOGENOM" id="CLU_2906588_0_0_1"/>
<proteinExistence type="predicted"/>
<evidence type="ECO:0000313" key="4">
    <source>
        <dbReference type="Proteomes" id="UP000001555"/>
    </source>
</evidence>
<reference evidence="2 4" key="1">
    <citation type="submission" date="2008-03" db="EMBL/GenBank/DDBJ databases">
        <title>Annotation of Ixodes scapularis.</title>
        <authorList>
            <consortium name="Ixodes scapularis Genome Project Consortium"/>
            <person name="Caler E."/>
            <person name="Hannick L.I."/>
            <person name="Bidwell S."/>
            <person name="Joardar V."/>
            <person name="Thiagarajan M."/>
            <person name="Amedeo P."/>
            <person name="Galinsky K.J."/>
            <person name="Schobel S."/>
            <person name="Inman J."/>
            <person name="Hostetler J."/>
            <person name="Miller J."/>
            <person name="Hammond M."/>
            <person name="Megy K."/>
            <person name="Lawson D."/>
            <person name="Kodira C."/>
            <person name="Sutton G."/>
            <person name="Meyer J."/>
            <person name="Hill C.A."/>
            <person name="Birren B."/>
            <person name="Nene V."/>
            <person name="Collins F."/>
            <person name="Alarcon-Chaidez F."/>
            <person name="Wikel S."/>
            <person name="Strausberg R."/>
        </authorList>
    </citation>
    <scope>NUCLEOTIDE SEQUENCE [LARGE SCALE GENOMIC DNA]</scope>
    <source>
        <strain evidence="4">Wikel</strain>
        <strain evidence="2">Wikel colony</strain>
    </source>
</reference>
<feature type="region of interest" description="Disordered" evidence="1">
    <location>
        <begin position="42"/>
        <end position="62"/>
    </location>
</feature>
<gene>
    <name evidence="2" type="ORF">IscW_ISCW009527</name>
</gene>
<dbReference type="VEuPathDB" id="VectorBase:ISCW009527"/>
<dbReference type="EMBL" id="ABJB010643297">
    <property type="status" value="NOT_ANNOTATED_CDS"/>
    <property type="molecule type" value="Genomic_DNA"/>
</dbReference>
<name>B7Q2K3_IXOSC</name>
<feature type="compositionally biased region" description="Polar residues" evidence="1">
    <location>
        <begin position="49"/>
        <end position="62"/>
    </location>
</feature>
<dbReference type="VEuPathDB" id="VectorBase:ISCI009527"/>
<evidence type="ECO:0000313" key="3">
    <source>
        <dbReference type="EnsemblMetazoa" id="ISCW009527-PA"/>
    </source>
</evidence>
<organism>
    <name type="scientific">Ixodes scapularis</name>
    <name type="common">Black-legged tick</name>
    <name type="synonym">Deer tick</name>
    <dbReference type="NCBI Taxonomy" id="6945"/>
    <lineage>
        <taxon>Eukaryota</taxon>
        <taxon>Metazoa</taxon>
        <taxon>Ecdysozoa</taxon>
        <taxon>Arthropoda</taxon>
        <taxon>Chelicerata</taxon>
        <taxon>Arachnida</taxon>
        <taxon>Acari</taxon>
        <taxon>Parasitiformes</taxon>
        <taxon>Ixodida</taxon>
        <taxon>Ixodoidea</taxon>
        <taxon>Ixodidae</taxon>
        <taxon>Ixodinae</taxon>
        <taxon>Ixodes</taxon>
    </lineage>
</organism>